<protein>
    <submittedName>
        <fullName evidence="1">Uncharacterized protein</fullName>
    </submittedName>
</protein>
<evidence type="ECO:0000313" key="1">
    <source>
        <dbReference type="EMBL" id="KLJ06676.1"/>
    </source>
</evidence>
<dbReference type="AlphaFoldDB" id="A0A0H1BBQ3"/>
<dbReference type="Proteomes" id="UP000053573">
    <property type="component" value="Unassembled WGS sequence"/>
</dbReference>
<proteinExistence type="predicted"/>
<dbReference type="EMBL" id="LDEV01002995">
    <property type="protein sequence ID" value="KLJ06676.1"/>
    <property type="molecule type" value="Genomic_DNA"/>
</dbReference>
<accession>A0A0H1BBQ3</accession>
<evidence type="ECO:0000313" key="2">
    <source>
        <dbReference type="Proteomes" id="UP000053573"/>
    </source>
</evidence>
<dbReference type="OrthoDB" id="10357173at2759"/>
<keyword evidence="2" id="KW-1185">Reference proteome</keyword>
<gene>
    <name evidence="1" type="ORF">EMPG_17827</name>
</gene>
<reference evidence="2" key="1">
    <citation type="journal article" date="2015" name="PLoS Genet.">
        <title>The dynamic genome and transcriptome of the human fungal pathogen Blastomyces and close relative Emmonsia.</title>
        <authorList>
            <person name="Munoz J.F."/>
            <person name="Gauthier G.M."/>
            <person name="Desjardins C.A."/>
            <person name="Gallo J.E."/>
            <person name="Holder J."/>
            <person name="Sullivan T.D."/>
            <person name="Marty A.J."/>
            <person name="Carmen J.C."/>
            <person name="Chen Z."/>
            <person name="Ding L."/>
            <person name="Gujja S."/>
            <person name="Magrini V."/>
            <person name="Misas E."/>
            <person name="Mitreva M."/>
            <person name="Priest M."/>
            <person name="Saif S."/>
            <person name="Whiston E.A."/>
            <person name="Young S."/>
            <person name="Zeng Q."/>
            <person name="Goldman W.E."/>
            <person name="Mardis E.R."/>
            <person name="Taylor J.W."/>
            <person name="McEwen J.G."/>
            <person name="Clay O.K."/>
            <person name="Klein B.S."/>
            <person name="Cuomo C.A."/>
        </authorList>
    </citation>
    <scope>NUCLEOTIDE SEQUENCE [LARGE SCALE GENOMIC DNA]</scope>
    <source>
        <strain evidence="2">UAMH 139</strain>
    </source>
</reference>
<sequence>MGRRKRSSFYPQLGALMNHGQVRCRTKRSKSYLRQASKFLQVFRKVLTSPAHPQDLKVSRIGLSSLLHLGQVHVASRICSIQMILRLCLMPSND</sequence>
<comment type="caution">
    <text evidence="1">The sequence shown here is derived from an EMBL/GenBank/DDBJ whole genome shotgun (WGS) entry which is preliminary data.</text>
</comment>
<name>A0A0H1BBQ3_9EURO</name>
<organism evidence="1 2">
    <name type="scientific">Blastomyces silverae</name>
    <dbReference type="NCBI Taxonomy" id="2060906"/>
    <lineage>
        <taxon>Eukaryota</taxon>
        <taxon>Fungi</taxon>
        <taxon>Dikarya</taxon>
        <taxon>Ascomycota</taxon>
        <taxon>Pezizomycotina</taxon>
        <taxon>Eurotiomycetes</taxon>
        <taxon>Eurotiomycetidae</taxon>
        <taxon>Onygenales</taxon>
        <taxon>Ajellomycetaceae</taxon>
        <taxon>Blastomyces</taxon>
    </lineage>
</organism>